<dbReference type="PANTHER" id="PTHR47992">
    <property type="entry name" value="PROTEIN PHOSPHATASE"/>
    <property type="match status" value="1"/>
</dbReference>
<gene>
    <name evidence="5" type="ORF">SteCoe_34651</name>
</gene>
<dbReference type="PROSITE" id="PS51746">
    <property type="entry name" value="PPM_2"/>
    <property type="match status" value="1"/>
</dbReference>
<evidence type="ECO:0000313" key="6">
    <source>
        <dbReference type="Proteomes" id="UP000187209"/>
    </source>
</evidence>
<dbReference type="GO" id="GO:0004722">
    <property type="term" value="F:protein serine/threonine phosphatase activity"/>
    <property type="evidence" value="ECO:0007669"/>
    <property type="project" value="InterPro"/>
</dbReference>
<feature type="domain" description="PPM-type phosphatase" evidence="4">
    <location>
        <begin position="169"/>
        <end position="458"/>
    </location>
</feature>
<feature type="region of interest" description="Disordered" evidence="3">
    <location>
        <begin position="118"/>
        <end position="137"/>
    </location>
</feature>
<proteinExistence type="predicted"/>
<evidence type="ECO:0000313" key="5">
    <source>
        <dbReference type="EMBL" id="OMJ68019.1"/>
    </source>
</evidence>
<evidence type="ECO:0000256" key="3">
    <source>
        <dbReference type="SAM" id="MobiDB-lite"/>
    </source>
</evidence>
<dbReference type="GO" id="GO:0016020">
    <property type="term" value="C:membrane"/>
    <property type="evidence" value="ECO:0007669"/>
    <property type="project" value="UniProtKB-SubCell"/>
</dbReference>
<sequence length="468" mass="51802">MDKKNASKRSRSTACLKTEISLAKQLEKVARMSFSPISKKHHSKTSLSPKNSSLHRSKKNFEITLHKSQIFESKDTSPGASRPPKRTRLKVPSKELLSKKTKTISELPIWKLLESTAKGSGSPIGSTKRMKPSPPRTIVPKQSLLFMPQPGQSKSHQRKYIKTVSHLSSHSITGSVNGKPKPQNQDSYIMLPNFRKHKDQTLLAVMDGHGVFGHEVSAAVKGALPVFLSKNLSKERSPSGSPTPEDTVNKLKRALIASYRDTIRSLCNKKAIDVSYSGTTAVSVFIHEDICVCANVGDSRALIGRYEDFWTFVEISHDHKPGIPEERQRIEASGGRVAPFKDIYGQYMGPDRVWLKNEDYPGLAMSRSIGDLVAASVGVSAEPEILSYRLTQADKFIVLASDGVWEFISSQTCVDIVSQYYERNDPNKAAQVLADEAFEIWKKDEGVIDDITVIVAFLTSCNLTAKSS</sequence>
<keyword evidence="6" id="KW-1185">Reference proteome</keyword>
<dbReference type="Gene3D" id="3.60.40.10">
    <property type="entry name" value="PPM-type phosphatase domain"/>
    <property type="match status" value="1"/>
</dbReference>
<dbReference type="SMART" id="SM00332">
    <property type="entry name" value="PP2Cc"/>
    <property type="match status" value="1"/>
</dbReference>
<reference evidence="5 6" key="1">
    <citation type="submission" date="2016-11" db="EMBL/GenBank/DDBJ databases">
        <title>The macronuclear genome of Stentor coeruleus: a giant cell with tiny introns.</title>
        <authorList>
            <person name="Slabodnick M."/>
            <person name="Ruby J.G."/>
            <person name="Reiff S.B."/>
            <person name="Swart E.C."/>
            <person name="Gosai S."/>
            <person name="Prabakaran S."/>
            <person name="Witkowska E."/>
            <person name="Larue G.E."/>
            <person name="Fisher S."/>
            <person name="Freeman R.M."/>
            <person name="Gunawardena J."/>
            <person name="Chu W."/>
            <person name="Stover N.A."/>
            <person name="Gregory B.D."/>
            <person name="Nowacki M."/>
            <person name="Derisi J."/>
            <person name="Roy S.W."/>
            <person name="Marshall W.F."/>
            <person name="Sood P."/>
        </authorList>
    </citation>
    <scope>NUCLEOTIDE SEQUENCE [LARGE SCALE GENOMIC DNA]</scope>
    <source>
        <strain evidence="5">WM001</strain>
    </source>
</reference>
<dbReference type="CDD" id="cd00143">
    <property type="entry name" value="PP2Cc"/>
    <property type="match status" value="1"/>
</dbReference>
<dbReference type="Pfam" id="PF00481">
    <property type="entry name" value="PP2C"/>
    <property type="match status" value="1"/>
</dbReference>
<dbReference type="InterPro" id="IPR015655">
    <property type="entry name" value="PP2C"/>
</dbReference>
<evidence type="ECO:0000259" key="4">
    <source>
        <dbReference type="PROSITE" id="PS51746"/>
    </source>
</evidence>
<evidence type="ECO:0000256" key="2">
    <source>
        <dbReference type="ARBA" id="ARBA00023136"/>
    </source>
</evidence>
<dbReference type="FunFam" id="3.60.40.10:FF:000051">
    <property type="entry name" value="Protein phosphatase 2C-like protein"/>
    <property type="match status" value="1"/>
</dbReference>
<comment type="subcellular location">
    <subcellularLocation>
        <location evidence="1">Membrane</location>
    </subcellularLocation>
</comment>
<dbReference type="EMBL" id="MPUH01001400">
    <property type="protein sequence ID" value="OMJ68019.1"/>
    <property type="molecule type" value="Genomic_DNA"/>
</dbReference>
<feature type="region of interest" description="Disordered" evidence="3">
    <location>
        <begin position="33"/>
        <end position="90"/>
    </location>
</feature>
<dbReference type="SUPFAM" id="SSF81606">
    <property type="entry name" value="PP2C-like"/>
    <property type="match status" value="1"/>
</dbReference>
<evidence type="ECO:0000256" key="1">
    <source>
        <dbReference type="ARBA" id="ARBA00004370"/>
    </source>
</evidence>
<dbReference type="OrthoDB" id="291315at2759"/>
<dbReference type="InterPro" id="IPR001932">
    <property type="entry name" value="PPM-type_phosphatase-like_dom"/>
</dbReference>
<protein>
    <recommendedName>
        <fullName evidence="4">PPM-type phosphatase domain-containing protein</fullName>
    </recommendedName>
</protein>
<organism evidence="5 6">
    <name type="scientific">Stentor coeruleus</name>
    <dbReference type="NCBI Taxonomy" id="5963"/>
    <lineage>
        <taxon>Eukaryota</taxon>
        <taxon>Sar</taxon>
        <taxon>Alveolata</taxon>
        <taxon>Ciliophora</taxon>
        <taxon>Postciliodesmatophora</taxon>
        <taxon>Heterotrichea</taxon>
        <taxon>Heterotrichida</taxon>
        <taxon>Stentoridae</taxon>
        <taxon>Stentor</taxon>
    </lineage>
</organism>
<comment type="caution">
    <text evidence="5">The sequence shown here is derived from an EMBL/GenBank/DDBJ whole genome shotgun (WGS) entry which is preliminary data.</text>
</comment>
<keyword evidence="2" id="KW-0472">Membrane</keyword>
<accession>A0A1R2AU14</accession>
<name>A0A1R2AU14_9CILI</name>
<dbReference type="AlphaFoldDB" id="A0A1R2AU14"/>
<feature type="compositionally biased region" description="Polar residues" evidence="3">
    <location>
        <begin position="66"/>
        <end position="79"/>
    </location>
</feature>
<dbReference type="InterPro" id="IPR036457">
    <property type="entry name" value="PPM-type-like_dom_sf"/>
</dbReference>
<dbReference type="Proteomes" id="UP000187209">
    <property type="component" value="Unassembled WGS sequence"/>
</dbReference>